<keyword evidence="3" id="KW-0408">Iron</keyword>
<dbReference type="InterPro" id="IPR050884">
    <property type="entry name" value="CNP_phosphodiesterase-III"/>
</dbReference>
<name>A0A6I3KTB7_9HYPH</name>
<comment type="similarity">
    <text evidence="4">Belongs to the cyclic nucleotide phosphodiesterase class-III family.</text>
</comment>
<evidence type="ECO:0000256" key="4">
    <source>
        <dbReference type="ARBA" id="ARBA00025742"/>
    </source>
</evidence>
<keyword evidence="1" id="KW-0479">Metal-binding</keyword>
<evidence type="ECO:0000259" key="5">
    <source>
        <dbReference type="Pfam" id="PF00149"/>
    </source>
</evidence>
<dbReference type="InterPro" id="IPR029052">
    <property type="entry name" value="Metallo-depent_PP-like"/>
</dbReference>
<dbReference type="GO" id="GO:0016787">
    <property type="term" value="F:hydrolase activity"/>
    <property type="evidence" value="ECO:0007669"/>
    <property type="project" value="UniProtKB-KW"/>
</dbReference>
<dbReference type="PANTHER" id="PTHR42988">
    <property type="entry name" value="PHOSPHOHYDROLASE"/>
    <property type="match status" value="1"/>
</dbReference>
<proteinExistence type="inferred from homology"/>
<dbReference type="PANTHER" id="PTHR42988:SF2">
    <property type="entry name" value="CYCLIC NUCLEOTIDE PHOSPHODIESTERASE CBUA0032-RELATED"/>
    <property type="match status" value="1"/>
</dbReference>
<dbReference type="RefSeq" id="WP_154740440.1">
    <property type="nucleotide sequence ID" value="NZ_WMBQ01000002.1"/>
</dbReference>
<evidence type="ECO:0000313" key="6">
    <source>
        <dbReference type="EMBL" id="MTD95961.1"/>
    </source>
</evidence>
<evidence type="ECO:0000256" key="1">
    <source>
        <dbReference type="ARBA" id="ARBA00022723"/>
    </source>
</evidence>
<protein>
    <submittedName>
        <fullName evidence="6">Metallophosphoesterase</fullName>
    </submittedName>
</protein>
<dbReference type="AlphaFoldDB" id="A0A6I3KTB7"/>
<sequence>MSETITLAHVSDVHLSPMSGVALRHLNLKRSLGYINYRRQRRHTHHRAALDLVVADMLAHKPDHIAVTGDLINLGLPVEYEAATTWLHEIGTPDHVTVVPGNHDIYTSLRHDPGVARWADYMRPDAWGEKFAPRAPAQFPFVRRVGPVALIGVNSAVETPPFVAAGKVGSRQRAALAALLPQLAAEGLIRVVLIHHPPLPGQAPPRRALRDASALSQILAEHGAELVLHGHNHVDSHMVFARLPEVGGSSIPIIGVASGSVARAHKNEPLGRYNLLRITRSEDGRAIIECTTRGLDARDNAIVQVARRLVT</sequence>
<dbReference type="Proteomes" id="UP000440694">
    <property type="component" value="Unassembled WGS sequence"/>
</dbReference>
<dbReference type="InterPro" id="IPR004843">
    <property type="entry name" value="Calcineurin-like_PHP"/>
</dbReference>
<dbReference type="SUPFAM" id="SSF56300">
    <property type="entry name" value="Metallo-dependent phosphatases"/>
    <property type="match status" value="1"/>
</dbReference>
<evidence type="ECO:0000256" key="2">
    <source>
        <dbReference type="ARBA" id="ARBA00022801"/>
    </source>
</evidence>
<keyword evidence="2" id="KW-0378">Hydrolase</keyword>
<dbReference type="GO" id="GO:0046872">
    <property type="term" value="F:metal ion binding"/>
    <property type="evidence" value="ECO:0007669"/>
    <property type="project" value="UniProtKB-KW"/>
</dbReference>
<organism evidence="6 7">
    <name type="scientific">Hyphomicrobium album</name>
    <dbReference type="NCBI Taxonomy" id="2665159"/>
    <lineage>
        <taxon>Bacteria</taxon>
        <taxon>Pseudomonadati</taxon>
        <taxon>Pseudomonadota</taxon>
        <taxon>Alphaproteobacteria</taxon>
        <taxon>Hyphomicrobiales</taxon>
        <taxon>Hyphomicrobiaceae</taxon>
        <taxon>Hyphomicrobium</taxon>
    </lineage>
</organism>
<feature type="domain" description="Calcineurin-like phosphoesterase" evidence="5">
    <location>
        <begin position="6"/>
        <end position="234"/>
    </location>
</feature>
<accession>A0A6I3KTB7</accession>
<dbReference type="EMBL" id="WMBQ01000002">
    <property type="protein sequence ID" value="MTD95961.1"/>
    <property type="molecule type" value="Genomic_DNA"/>
</dbReference>
<dbReference type="Gene3D" id="3.60.21.10">
    <property type="match status" value="1"/>
</dbReference>
<gene>
    <name evidence="6" type="ORF">GIW81_16605</name>
</gene>
<evidence type="ECO:0000313" key="7">
    <source>
        <dbReference type="Proteomes" id="UP000440694"/>
    </source>
</evidence>
<comment type="caution">
    <text evidence="6">The sequence shown here is derived from an EMBL/GenBank/DDBJ whole genome shotgun (WGS) entry which is preliminary data.</text>
</comment>
<keyword evidence="7" id="KW-1185">Reference proteome</keyword>
<reference evidence="6 7" key="1">
    <citation type="submission" date="2019-11" db="EMBL/GenBank/DDBJ databases">
        <title>Identification of a novel strain.</title>
        <authorList>
            <person name="Xu Q."/>
            <person name="Wang G."/>
        </authorList>
    </citation>
    <scope>NUCLEOTIDE SEQUENCE [LARGE SCALE GENOMIC DNA]</scope>
    <source>
        <strain evidence="7">xq</strain>
    </source>
</reference>
<dbReference type="Pfam" id="PF00149">
    <property type="entry name" value="Metallophos"/>
    <property type="match status" value="1"/>
</dbReference>
<evidence type="ECO:0000256" key="3">
    <source>
        <dbReference type="ARBA" id="ARBA00023004"/>
    </source>
</evidence>